<name>A0AAV7H9V4_DENCH</name>
<dbReference type="PANTHER" id="PTHR36766:SF70">
    <property type="entry name" value="DISEASE RESISTANCE PROTEIN RGA4"/>
    <property type="match status" value="1"/>
</dbReference>
<evidence type="ECO:0000313" key="4">
    <source>
        <dbReference type="EMBL" id="KAH0464253.1"/>
    </source>
</evidence>
<gene>
    <name evidence="4" type="ORF">IEQ34_007039</name>
</gene>
<feature type="domain" description="Disease resistance protein winged helix" evidence="3">
    <location>
        <begin position="111"/>
        <end position="156"/>
    </location>
</feature>
<dbReference type="Pfam" id="PF00931">
    <property type="entry name" value="NB-ARC"/>
    <property type="match status" value="1"/>
</dbReference>
<dbReference type="InterPro" id="IPR027417">
    <property type="entry name" value="P-loop_NTPase"/>
</dbReference>
<dbReference type="SUPFAM" id="SSF52540">
    <property type="entry name" value="P-loop containing nucleoside triphosphate hydrolases"/>
    <property type="match status" value="1"/>
</dbReference>
<dbReference type="Proteomes" id="UP000775213">
    <property type="component" value="Unassembled WGS sequence"/>
</dbReference>
<protein>
    <recommendedName>
        <fullName evidence="6">NB-ARC domain-containing protein</fullName>
    </recommendedName>
</protein>
<proteinExistence type="predicted"/>
<dbReference type="Gene3D" id="3.40.50.300">
    <property type="entry name" value="P-loop containing nucleotide triphosphate hydrolases"/>
    <property type="match status" value="1"/>
</dbReference>
<comment type="caution">
    <text evidence="4">The sequence shown here is derived from an EMBL/GenBank/DDBJ whole genome shotgun (WGS) entry which is preliminary data.</text>
</comment>
<evidence type="ECO:0000259" key="3">
    <source>
        <dbReference type="Pfam" id="PF23559"/>
    </source>
</evidence>
<evidence type="ECO:0000313" key="5">
    <source>
        <dbReference type="Proteomes" id="UP000775213"/>
    </source>
</evidence>
<dbReference type="EMBL" id="JAGFBR010000007">
    <property type="protein sequence ID" value="KAH0464253.1"/>
    <property type="molecule type" value="Genomic_DNA"/>
</dbReference>
<dbReference type="InterPro" id="IPR002182">
    <property type="entry name" value="NB-ARC"/>
</dbReference>
<dbReference type="Pfam" id="PF23559">
    <property type="entry name" value="WHD_DRP"/>
    <property type="match status" value="1"/>
</dbReference>
<reference evidence="4 5" key="1">
    <citation type="journal article" date="2021" name="Hortic Res">
        <title>Chromosome-scale assembly of the Dendrobium chrysotoxum genome enhances the understanding of orchid evolution.</title>
        <authorList>
            <person name="Zhang Y."/>
            <person name="Zhang G.Q."/>
            <person name="Zhang D."/>
            <person name="Liu X.D."/>
            <person name="Xu X.Y."/>
            <person name="Sun W.H."/>
            <person name="Yu X."/>
            <person name="Zhu X."/>
            <person name="Wang Z.W."/>
            <person name="Zhao X."/>
            <person name="Zhong W.Y."/>
            <person name="Chen H."/>
            <person name="Yin W.L."/>
            <person name="Huang T."/>
            <person name="Niu S.C."/>
            <person name="Liu Z.J."/>
        </authorList>
    </citation>
    <scope>NUCLEOTIDE SEQUENCE [LARGE SCALE GENOMIC DNA]</scope>
    <source>
        <strain evidence="4">Lindl</strain>
    </source>
</reference>
<dbReference type="PANTHER" id="PTHR36766">
    <property type="entry name" value="PLANT BROAD-SPECTRUM MILDEW RESISTANCE PROTEIN RPW8"/>
    <property type="match status" value="1"/>
</dbReference>
<organism evidence="4 5">
    <name type="scientific">Dendrobium chrysotoxum</name>
    <name type="common">Orchid</name>
    <dbReference type="NCBI Taxonomy" id="161865"/>
    <lineage>
        <taxon>Eukaryota</taxon>
        <taxon>Viridiplantae</taxon>
        <taxon>Streptophyta</taxon>
        <taxon>Embryophyta</taxon>
        <taxon>Tracheophyta</taxon>
        <taxon>Spermatophyta</taxon>
        <taxon>Magnoliopsida</taxon>
        <taxon>Liliopsida</taxon>
        <taxon>Asparagales</taxon>
        <taxon>Orchidaceae</taxon>
        <taxon>Epidendroideae</taxon>
        <taxon>Malaxideae</taxon>
        <taxon>Dendrobiinae</taxon>
        <taxon>Dendrobium</taxon>
    </lineage>
</organism>
<evidence type="ECO:0008006" key="6">
    <source>
        <dbReference type="Google" id="ProtNLM"/>
    </source>
</evidence>
<keyword evidence="1" id="KW-0611">Plant defense</keyword>
<evidence type="ECO:0000256" key="1">
    <source>
        <dbReference type="ARBA" id="ARBA00022821"/>
    </source>
</evidence>
<dbReference type="AlphaFoldDB" id="A0AAV7H9V4"/>
<feature type="domain" description="NB-ARC" evidence="2">
    <location>
        <begin position="6"/>
        <end position="49"/>
    </location>
</feature>
<dbReference type="GO" id="GO:0043531">
    <property type="term" value="F:ADP binding"/>
    <property type="evidence" value="ECO:0007669"/>
    <property type="project" value="InterPro"/>
</dbReference>
<sequence>MDLYRNISLLSIVGHDGIRKTTLLQRVYEDETAEEFDLNTWVGVSIKIKSHCWRDSKKKRGTLGSPLAAKVIGGVLKDNWDERHWRAVLENNLLGQNPINSILKLSFILPPCIRGEALKDIGGRYFDVLVRKSLFDKTRHQHITYYIIYDLLHELAQFVYAQESFRAACDEEFLFF</sequence>
<evidence type="ECO:0000259" key="2">
    <source>
        <dbReference type="Pfam" id="PF00931"/>
    </source>
</evidence>
<keyword evidence="5" id="KW-1185">Reference proteome</keyword>
<dbReference type="InterPro" id="IPR058922">
    <property type="entry name" value="WHD_DRP"/>
</dbReference>
<accession>A0AAV7H9V4</accession>